<dbReference type="CDD" id="cd23024">
    <property type="entry name" value="zf-HIT_ZNHIT2-3"/>
    <property type="match status" value="1"/>
</dbReference>
<feature type="domain" description="HIT-type" evidence="2">
    <location>
        <begin position="15"/>
        <end position="47"/>
    </location>
</feature>
<dbReference type="Gene3D" id="3.30.60.190">
    <property type="match status" value="1"/>
</dbReference>
<dbReference type="OrthoDB" id="18412at2759"/>
<dbReference type="AlphaFoldDB" id="A0A1J4JT34"/>
<reference evidence="3" key="1">
    <citation type="submission" date="2016-10" db="EMBL/GenBank/DDBJ databases">
        <authorList>
            <person name="Benchimol M."/>
            <person name="Almeida L.G."/>
            <person name="Vasconcelos A.T."/>
            <person name="Perreira-Neves A."/>
            <person name="Rosa I.A."/>
            <person name="Tasca T."/>
            <person name="Bogo M.R."/>
            <person name="de Souza W."/>
        </authorList>
    </citation>
    <scope>NUCLEOTIDE SEQUENCE [LARGE SCALE GENOMIC DNA]</scope>
    <source>
        <strain evidence="3">K</strain>
    </source>
</reference>
<dbReference type="InterPro" id="IPR039646">
    <property type="entry name" value="ZNHIT2"/>
</dbReference>
<dbReference type="InterPro" id="IPR007009">
    <property type="entry name" value="Shq1_C"/>
</dbReference>
<organism evidence="3 4">
    <name type="scientific">Tritrichomonas foetus</name>
    <dbReference type="NCBI Taxonomy" id="1144522"/>
    <lineage>
        <taxon>Eukaryota</taxon>
        <taxon>Metamonada</taxon>
        <taxon>Parabasalia</taxon>
        <taxon>Tritrichomonadida</taxon>
        <taxon>Tritrichomonadidae</taxon>
        <taxon>Tritrichomonas</taxon>
    </lineage>
</organism>
<keyword evidence="1" id="KW-0862">Zinc</keyword>
<dbReference type="EMBL" id="MLAK01000872">
    <property type="protein sequence ID" value="OHT02281.1"/>
    <property type="molecule type" value="Genomic_DNA"/>
</dbReference>
<sequence length="293" mass="33904">MKSKNIFLSDITGECEICHNEKANYRCPKCGVIYCSSNCFKNHNEQCLNKFANDLIKEYPAPKATFESQLRMQKILEENAENDLQSFNPSLDNSININNSNNINTNPKIHVEVEPWDAWWQKKVIVNFPKPQSKPPPQASELLPFHLVDILYSYCYTMRLYNGDVTFDFDGSFDVMNSISSILSTKETLPSIRFALNQCVNNSKRPDIFIEYQWMIEVVHDVELCLQSNAHVFRALSEAKSIAKEAKQKHAYLKLEFFFSWAQTLTSKALEKLSDDVHDYYTSLQALYFDVCE</sequence>
<evidence type="ECO:0000313" key="4">
    <source>
        <dbReference type="Proteomes" id="UP000179807"/>
    </source>
</evidence>
<comment type="caution">
    <text evidence="3">The sequence shown here is derived from an EMBL/GenBank/DDBJ whole genome shotgun (WGS) entry which is preliminary data.</text>
</comment>
<dbReference type="PANTHER" id="PTHR15555:SF0">
    <property type="entry name" value="ZINC FINGER HIT DOMAIN-CONTAINING PROTEIN 2"/>
    <property type="match status" value="1"/>
</dbReference>
<keyword evidence="1" id="KW-0863">Zinc-finger</keyword>
<dbReference type="VEuPathDB" id="TrichDB:TRFO_30595"/>
<dbReference type="Proteomes" id="UP000179807">
    <property type="component" value="Unassembled WGS sequence"/>
</dbReference>
<dbReference type="Pfam" id="PF04438">
    <property type="entry name" value="zf-HIT"/>
    <property type="match status" value="1"/>
</dbReference>
<gene>
    <name evidence="3" type="ORF">TRFO_30595</name>
</gene>
<dbReference type="InterPro" id="IPR007529">
    <property type="entry name" value="Znf_HIT"/>
</dbReference>
<name>A0A1J4JT34_9EUKA</name>
<dbReference type="GO" id="GO:0008270">
    <property type="term" value="F:zinc ion binding"/>
    <property type="evidence" value="ECO:0007669"/>
    <property type="project" value="UniProtKB-UniRule"/>
</dbReference>
<dbReference type="Pfam" id="PF04925">
    <property type="entry name" value="SHQ1"/>
    <property type="match status" value="1"/>
</dbReference>
<dbReference type="GeneID" id="94842151"/>
<proteinExistence type="predicted"/>
<accession>A0A1J4JT34</accession>
<dbReference type="RefSeq" id="XP_068355417.1">
    <property type="nucleotide sequence ID" value="XM_068507447.1"/>
</dbReference>
<dbReference type="PANTHER" id="PTHR15555">
    <property type="entry name" value="ZINC FINGER HIT DOMAIN CONTAINING PROTEIN 2 PROTEIN FON -RELATED"/>
    <property type="match status" value="1"/>
</dbReference>
<keyword evidence="4" id="KW-1185">Reference proteome</keyword>
<protein>
    <submittedName>
        <fullName evidence="3">HIT zinc finger family protein</fullName>
    </submittedName>
</protein>
<dbReference type="PROSITE" id="PS51083">
    <property type="entry name" value="ZF_HIT"/>
    <property type="match status" value="1"/>
</dbReference>
<evidence type="ECO:0000313" key="3">
    <source>
        <dbReference type="EMBL" id="OHT02281.1"/>
    </source>
</evidence>
<dbReference type="SUPFAM" id="SSF144232">
    <property type="entry name" value="HIT/MYND zinc finger-like"/>
    <property type="match status" value="1"/>
</dbReference>
<evidence type="ECO:0000259" key="2">
    <source>
        <dbReference type="PROSITE" id="PS51083"/>
    </source>
</evidence>
<keyword evidence="1" id="KW-0479">Metal-binding</keyword>
<evidence type="ECO:0000256" key="1">
    <source>
        <dbReference type="PROSITE-ProRule" id="PRU00453"/>
    </source>
</evidence>